<evidence type="ECO:0000256" key="1">
    <source>
        <dbReference type="SAM" id="MobiDB-lite"/>
    </source>
</evidence>
<feature type="compositionally biased region" description="Polar residues" evidence="1">
    <location>
        <begin position="214"/>
        <end position="225"/>
    </location>
</feature>
<feature type="transmembrane region" description="Helical" evidence="2">
    <location>
        <begin position="299"/>
        <end position="319"/>
    </location>
</feature>
<comment type="caution">
    <text evidence="3">The sequence shown here is derived from an EMBL/GenBank/DDBJ whole genome shotgun (WGS) entry which is preliminary data.</text>
</comment>
<evidence type="ECO:0000313" key="4">
    <source>
        <dbReference type="Proteomes" id="UP000316079"/>
    </source>
</evidence>
<gene>
    <name evidence="3" type="ORF">DNTS_035494</name>
</gene>
<feature type="transmembrane region" description="Helical" evidence="2">
    <location>
        <begin position="46"/>
        <end position="69"/>
    </location>
</feature>
<evidence type="ECO:0000256" key="2">
    <source>
        <dbReference type="SAM" id="Phobius"/>
    </source>
</evidence>
<dbReference type="Proteomes" id="UP000316079">
    <property type="component" value="Unassembled WGS sequence"/>
</dbReference>
<dbReference type="InterPro" id="IPR020394">
    <property type="entry name" value="Uncharacterised_FAM23-like_TM"/>
</dbReference>
<evidence type="ECO:0000313" key="3">
    <source>
        <dbReference type="EMBL" id="TRY97697.1"/>
    </source>
</evidence>
<protein>
    <recommendedName>
        <fullName evidence="5">Transmembrane protein 236</fullName>
    </recommendedName>
</protein>
<keyword evidence="2" id="KW-0472">Membrane</keyword>
<feature type="transmembrane region" description="Helical" evidence="2">
    <location>
        <begin position="123"/>
        <end position="143"/>
    </location>
</feature>
<dbReference type="PANTHER" id="PTHR31453:SF2">
    <property type="entry name" value="TRANSMEMBRANE PROTEIN 236"/>
    <property type="match status" value="1"/>
</dbReference>
<dbReference type="OrthoDB" id="10068368at2759"/>
<reference evidence="3 4" key="1">
    <citation type="journal article" date="2019" name="Sci. Data">
        <title>Hybrid genome assembly and annotation of Danionella translucida.</title>
        <authorList>
            <person name="Kadobianskyi M."/>
            <person name="Schulze L."/>
            <person name="Schuelke M."/>
            <person name="Judkewitz B."/>
        </authorList>
    </citation>
    <scope>NUCLEOTIDE SEQUENCE [LARGE SCALE GENOMIC DNA]</scope>
    <source>
        <strain evidence="3 4">Bolton</strain>
    </source>
</reference>
<keyword evidence="4" id="KW-1185">Reference proteome</keyword>
<proteinExistence type="predicted"/>
<sequence>MCVNMRVSAESRALTHSSSILGDALQAFWNRRILTIKMISGKTIKLVLYELLEFACFCVPVFVLMERFASIIRFVKNSTTAYWLIVAVSLAYVASVTLFVWLPLKYLSFKTQRFSEVTNWRPLTLGYVILSTLPCIAITIASSKVQVDTGVRFDGFVELPVSLVLFSLICVDIVERIRPLHLTGPASGLDLDLELPGPILTHLQQVPSVSETVQVNGWGGTSTPRSPVMNGSGRRGDSEARGPSRTSSTAYLYSSHSHSGQFSFIWVREPRHELFVSSFIFWLDTVEMVRVATIDRVYYSAWLFPVCILAYVSILRVIITPDNPLLASASVISQDIPFLVLRICLMAVFGYVSPVVYTLKNSLVTLSFLYFVFMTRLKLLNRGSMF</sequence>
<dbReference type="PANTHER" id="PTHR31453">
    <property type="entry name" value="TRANSMEMBRANE PROTEIN 236"/>
    <property type="match status" value="1"/>
</dbReference>
<dbReference type="EMBL" id="SRMA01025215">
    <property type="protein sequence ID" value="TRY97697.1"/>
    <property type="molecule type" value="Genomic_DNA"/>
</dbReference>
<name>A0A553R685_9TELE</name>
<feature type="region of interest" description="Disordered" evidence="1">
    <location>
        <begin position="214"/>
        <end position="247"/>
    </location>
</feature>
<accession>A0A553R685</accession>
<keyword evidence="2" id="KW-0812">Transmembrane</keyword>
<evidence type="ECO:0008006" key="5">
    <source>
        <dbReference type="Google" id="ProtNLM"/>
    </source>
</evidence>
<dbReference type="AlphaFoldDB" id="A0A553R685"/>
<keyword evidence="2" id="KW-1133">Transmembrane helix</keyword>
<feature type="transmembrane region" description="Helical" evidence="2">
    <location>
        <begin position="155"/>
        <end position="174"/>
    </location>
</feature>
<organism evidence="3 4">
    <name type="scientific">Danionella cerebrum</name>
    <dbReference type="NCBI Taxonomy" id="2873325"/>
    <lineage>
        <taxon>Eukaryota</taxon>
        <taxon>Metazoa</taxon>
        <taxon>Chordata</taxon>
        <taxon>Craniata</taxon>
        <taxon>Vertebrata</taxon>
        <taxon>Euteleostomi</taxon>
        <taxon>Actinopterygii</taxon>
        <taxon>Neopterygii</taxon>
        <taxon>Teleostei</taxon>
        <taxon>Ostariophysi</taxon>
        <taxon>Cypriniformes</taxon>
        <taxon>Danionidae</taxon>
        <taxon>Danioninae</taxon>
        <taxon>Danionella</taxon>
    </lineage>
</organism>
<feature type="transmembrane region" description="Helical" evidence="2">
    <location>
        <begin position="81"/>
        <end position="102"/>
    </location>
</feature>